<keyword evidence="4" id="KW-0812">Transmembrane</keyword>
<evidence type="ECO:0000259" key="5">
    <source>
        <dbReference type="PROSITE" id="PS50887"/>
    </source>
</evidence>
<dbReference type="InterPro" id="IPR043128">
    <property type="entry name" value="Rev_trsase/Diguanyl_cyclase"/>
</dbReference>
<dbReference type="PROSITE" id="PS50887">
    <property type="entry name" value="GGDEF"/>
    <property type="match status" value="1"/>
</dbReference>
<organism evidence="6 7">
    <name type="scientific">Marinomonas aquiplantarum</name>
    <dbReference type="NCBI Taxonomy" id="491951"/>
    <lineage>
        <taxon>Bacteria</taxon>
        <taxon>Pseudomonadati</taxon>
        <taxon>Pseudomonadota</taxon>
        <taxon>Gammaproteobacteria</taxon>
        <taxon>Oceanospirillales</taxon>
        <taxon>Oceanospirillaceae</taxon>
        <taxon>Marinomonas</taxon>
    </lineage>
</organism>
<dbReference type="Proteomes" id="UP000252086">
    <property type="component" value="Unassembled WGS sequence"/>
</dbReference>
<evidence type="ECO:0000313" key="6">
    <source>
        <dbReference type="EMBL" id="RBO78560.1"/>
    </source>
</evidence>
<feature type="transmembrane region" description="Helical" evidence="4">
    <location>
        <begin position="52"/>
        <end position="70"/>
    </location>
</feature>
<comment type="catalytic activity">
    <reaction evidence="3">
        <text>2 GTP = 3',3'-c-di-GMP + 2 diphosphate</text>
        <dbReference type="Rhea" id="RHEA:24898"/>
        <dbReference type="ChEBI" id="CHEBI:33019"/>
        <dbReference type="ChEBI" id="CHEBI:37565"/>
        <dbReference type="ChEBI" id="CHEBI:58805"/>
        <dbReference type="EC" id="2.7.7.65"/>
    </reaction>
</comment>
<feature type="transmembrane region" description="Helical" evidence="4">
    <location>
        <begin position="27"/>
        <end position="46"/>
    </location>
</feature>
<comment type="cofactor">
    <cofactor evidence="1">
        <name>Mg(2+)</name>
        <dbReference type="ChEBI" id="CHEBI:18420"/>
    </cofactor>
</comment>
<name>A0A366CT64_9GAMM</name>
<evidence type="ECO:0000256" key="4">
    <source>
        <dbReference type="SAM" id="Phobius"/>
    </source>
</evidence>
<feature type="transmembrane region" description="Helical" evidence="4">
    <location>
        <begin position="134"/>
        <end position="150"/>
    </location>
</feature>
<comment type="caution">
    <text evidence="6">The sequence shown here is derived from an EMBL/GenBank/DDBJ whole genome shotgun (WGS) entry which is preliminary data.</text>
</comment>
<dbReference type="GO" id="GO:0052621">
    <property type="term" value="F:diguanylate cyclase activity"/>
    <property type="evidence" value="ECO:0007669"/>
    <property type="project" value="UniProtKB-EC"/>
</dbReference>
<feature type="transmembrane region" description="Helical" evidence="4">
    <location>
        <begin position="162"/>
        <end position="181"/>
    </location>
</feature>
<dbReference type="EMBL" id="QNRF01000014">
    <property type="protein sequence ID" value="RBO78560.1"/>
    <property type="molecule type" value="Genomic_DNA"/>
</dbReference>
<keyword evidence="7" id="KW-1185">Reference proteome</keyword>
<gene>
    <name evidence="6" type="ORF">DFP76_11425</name>
</gene>
<dbReference type="SUPFAM" id="SSF55073">
    <property type="entry name" value="Nucleotide cyclase"/>
    <property type="match status" value="1"/>
</dbReference>
<proteinExistence type="predicted"/>
<dbReference type="FunFam" id="3.30.70.270:FF:000001">
    <property type="entry name" value="Diguanylate cyclase domain protein"/>
    <property type="match status" value="1"/>
</dbReference>
<dbReference type="Pfam" id="PF00990">
    <property type="entry name" value="GGDEF"/>
    <property type="match status" value="1"/>
</dbReference>
<dbReference type="PANTHER" id="PTHR45138:SF9">
    <property type="entry name" value="DIGUANYLATE CYCLASE DGCM-RELATED"/>
    <property type="match status" value="1"/>
</dbReference>
<evidence type="ECO:0000256" key="3">
    <source>
        <dbReference type="ARBA" id="ARBA00034247"/>
    </source>
</evidence>
<dbReference type="CDD" id="cd01949">
    <property type="entry name" value="GGDEF"/>
    <property type="match status" value="1"/>
</dbReference>
<dbReference type="EC" id="2.7.7.65" evidence="2"/>
<keyword evidence="4" id="KW-1133">Transmembrane helix</keyword>
<dbReference type="RefSeq" id="WP_113875733.1">
    <property type="nucleotide sequence ID" value="NZ_QNRF01000014.1"/>
</dbReference>
<dbReference type="Gene3D" id="3.30.70.270">
    <property type="match status" value="1"/>
</dbReference>
<feature type="transmembrane region" description="Helical" evidence="4">
    <location>
        <begin position="82"/>
        <end position="99"/>
    </location>
</feature>
<sequence length="358" mass="40749">MKNGLKQRVLPWLLGSRDKPYQYTHHAVLLIGSVVYLYCAVANYAFQLASLANVLVQLALVPIILFIWYLSRWLNYFKSMAVLFMLLVTLVSLPINWIGNGGYSGPTYFLNLGVLIYISVAFRDLGLYRRLGQALAILMPVPLLMIERRYPDIIFNHETADLLQLDLTISFVATGFFLMLMMENYSRRFKLERDKATNLSVKLQLLSEQDPLTGLSNRRVLEPCLDRWRAEGRTFCLALIDLDHFKSINDQWGHNYGDEVLCAFAKVLHEVAKQQHGQAIRLGGEEFVLLLPLNLQTTFDCLIDLANEFKATQLENGVTTFSAGVAQMQAQEENQALLKRADDLMYDAKRAGRDCIKA</sequence>
<dbReference type="InterPro" id="IPR050469">
    <property type="entry name" value="Diguanylate_Cyclase"/>
</dbReference>
<dbReference type="NCBIfam" id="TIGR00254">
    <property type="entry name" value="GGDEF"/>
    <property type="match status" value="1"/>
</dbReference>
<dbReference type="PANTHER" id="PTHR45138">
    <property type="entry name" value="REGULATORY COMPONENTS OF SENSORY TRANSDUCTION SYSTEM"/>
    <property type="match status" value="1"/>
</dbReference>
<accession>A0A366CT64</accession>
<evidence type="ECO:0000256" key="1">
    <source>
        <dbReference type="ARBA" id="ARBA00001946"/>
    </source>
</evidence>
<dbReference type="OrthoDB" id="9812260at2"/>
<feature type="domain" description="GGDEF" evidence="5">
    <location>
        <begin position="233"/>
        <end position="358"/>
    </location>
</feature>
<keyword evidence="4" id="KW-0472">Membrane</keyword>
<reference evidence="6 7" key="1">
    <citation type="submission" date="2018-06" db="EMBL/GenBank/DDBJ databases">
        <title>Genomic Encyclopedia of Type Strains, Phase III (KMG-III): the genomes of soil and plant-associated and newly described type strains.</title>
        <authorList>
            <person name="Whitman W."/>
        </authorList>
    </citation>
    <scope>NUCLEOTIDE SEQUENCE [LARGE SCALE GENOMIC DNA]</scope>
    <source>
        <strain evidence="6 7">CECT 7732</strain>
    </source>
</reference>
<evidence type="ECO:0000256" key="2">
    <source>
        <dbReference type="ARBA" id="ARBA00012528"/>
    </source>
</evidence>
<dbReference type="AlphaFoldDB" id="A0A366CT64"/>
<evidence type="ECO:0000313" key="7">
    <source>
        <dbReference type="Proteomes" id="UP000252086"/>
    </source>
</evidence>
<dbReference type="SMART" id="SM00267">
    <property type="entry name" value="GGDEF"/>
    <property type="match status" value="1"/>
</dbReference>
<protein>
    <recommendedName>
        <fullName evidence="2">diguanylate cyclase</fullName>
        <ecNumber evidence="2">2.7.7.65</ecNumber>
    </recommendedName>
</protein>
<dbReference type="InterPro" id="IPR029787">
    <property type="entry name" value="Nucleotide_cyclase"/>
</dbReference>
<feature type="transmembrane region" description="Helical" evidence="4">
    <location>
        <begin position="105"/>
        <end position="122"/>
    </location>
</feature>
<dbReference type="InterPro" id="IPR000160">
    <property type="entry name" value="GGDEF_dom"/>
</dbReference>